<keyword evidence="4" id="KW-1185">Reference proteome</keyword>
<feature type="repeat" description="PPR" evidence="2">
    <location>
        <begin position="22"/>
        <end position="56"/>
    </location>
</feature>
<dbReference type="PANTHER" id="PTHR47926:SF347">
    <property type="entry name" value="PENTATRICOPEPTIDE REPEAT-CONTAINING PROTEIN"/>
    <property type="match status" value="1"/>
</dbReference>
<evidence type="ECO:0008006" key="5">
    <source>
        <dbReference type="Google" id="ProtNLM"/>
    </source>
</evidence>
<dbReference type="PROSITE" id="PS51375">
    <property type="entry name" value="PPR"/>
    <property type="match status" value="1"/>
</dbReference>
<dbReference type="Pfam" id="PF01535">
    <property type="entry name" value="PPR"/>
    <property type="match status" value="3"/>
</dbReference>
<dbReference type="EMBL" id="OZ020114">
    <property type="protein sequence ID" value="CAK9267453.1"/>
    <property type="molecule type" value="Genomic_DNA"/>
</dbReference>
<dbReference type="NCBIfam" id="TIGR00756">
    <property type="entry name" value="PPR"/>
    <property type="match status" value="2"/>
</dbReference>
<reference evidence="3" key="1">
    <citation type="submission" date="2024-02" db="EMBL/GenBank/DDBJ databases">
        <authorList>
            <consortium name="ELIXIR-Norway"/>
            <consortium name="Elixir Norway"/>
        </authorList>
    </citation>
    <scope>NUCLEOTIDE SEQUENCE</scope>
</reference>
<accession>A0ABP0WKR7</accession>
<gene>
    <name evidence="3" type="ORF">CSSPJE1EN1_LOCUS12931</name>
</gene>
<dbReference type="InterPro" id="IPR046960">
    <property type="entry name" value="PPR_At4g14850-like_plant"/>
</dbReference>
<dbReference type="PANTHER" id="PTHR47926">
    <property type="entry name" value="PENTATRICOPEPTIDE REPEAT-CONTAINING PROTEIN"/>
    <property type="match status" value="1"/>
</dbReference>
<dbReference type="InterPro" id="IPR002885">
    <property type="entry name" value="PPR_rpt"/>
</dbReference>
<name>A0ABP0WKR7_9BRYO</name>
<dbReference type="Gene3D" id="1.25.40.10">
    <property type="entry name" value="Tetratricopeptide repeat domain"/>
    <property type="match status" value="3"/>
</dbReference>
<protein>
    <recommendedName>
        <fullName evidence="5">Pentatricopeptide repeat-containing protein</fullName>
    </recommendedName>
</protein>
<proteinExistence type="predicted"/>
<dbReference type="Pfam" id="PF13041">
    <property type="entry name" value="PPR_2"/>
    <property type="match status" value="1"/>
</dbReference>
<keyword evidence="1" id="KW-0677">Repeat</keyword>
<sequence>MYAKCRSMEEAWRLFNKMPLHNVVSCTAMIFGHMKCGQDQEALVLFQQMQQEGGRPSHITFIGVLNACASVAALDKGKRAHQQIIESGFELNVFVAGGNGTIQMQRECVEPYTGTFVGILNACASAGALEEGKHFHEQIVQRGFESNVFVGSNLVNMYAKCGSMEEAQRVSNKMPSLNVVSWNVMILAHMMWSRAGGIGTILANGTGSLIDMYAKCGSMEDAQRVFNEMPSRNVVSRSAMIQGFAMHGYEFMVTWRWENALQHRFLKCTLKILQAMCCYQTSTLLLASRILGGIFSSRERKGV</sequence>
<evidence type="ECO:0000313" key="3">
    <source>
        <dbReference type="EMBL" id="CAK9267453.1"/>
    </source>
</evidence>
<dbReference type="Proteomes" id="UP001497444">
    <property type="component" value="Chromosome 19"/>
</dbReference>
<organism evidence="3 4">
    <name type="scientific">Sphagnum jensenii</name>
    <dbReference type="NCBI Taxonomy" id="128206"/>
    <lineage>
        <taxon>Eukaryota</taxon>
        <taxon>Viridiplantae</taxon>
        <taxon>Streptophyta</taxon>
        <taxon>Embryophyta</taxon>
        <taxon>Bryophyta</taxon>
        <taxon>Sphagnophytina</taxon>
        <taxon>Sphagnopsida</taxon>
        <taxon>Sphagnales</taxon>
        <taxon>Sphagnaceae</taxon>
        <taxon>Sphagnum</taxon>
    </lineage>
</organism>
<dbReference type="InterPro" id="IPR011990">
    <property type="entry name" value="TPR-like_helical_dom_sf"/>
</dbReference>
<evidence type="ECO:0000313" key="4">
    <source>
        <dbReference type="Proteomes" id="UP001497444"/>
    </source>
</evidence>
<evidence type="ECO:0000256" key="2">
    <source>
        <dbReference type="PROSITE-ProRule" id="PRU00708"/>
    </source>
</evidence>
<evidence type="ECO:0000256" key="1">
    <source>
        <dbReference type="ARBA" id="ARBA00022737"/>
    </source>
</evidence>